<dbReference type="InterPro" id="IPR006047">
    <property type="entry name" value="GH13_cat_dom"/>
</dbReference>
<dbReference type="OrthoDB" id="9811841at2"/>
<evidence type="ECO:0000256" key="9">
    <source>
        <dbReference type="ARBA" id="ARBA00031501"/>
    </source>
</evidence>
<comment type="caution">
    <text evidence="12">The sequence shown here is derived from an EMBL/GenBank/DDBJ whole genome shotgun (WGS) entry which is preliminary data.</text>
</comment>
<dbReference type="Pfam" id="PF00128">
    <property type="entry name" value="Alpha-amylase"/>
    <property type="match status" value="1"/>
</dbReference>
<reference evidence="12 13" key="1">
    <citation type="submission" date="2018-03" db="EMBL/GenBank/DDBJ databases">
        <title>Genomic Encyclopedia of Type Strains, Phase III (KMG-III): the genomes of soil and plant-associated and newly described type strains.</title>
        <authorList>
            <person name="Whitman W."/>
        </authorList>
    </citation>
    <scope>NUCLEOTIDE SEQUENCE [LARGE SCALE GENOMIC DNA]</scope>
    <source>
        <strain evidence="12 13">CGMCC 1.9313</strain>
    </source>
</reference>
<keyword evidence="5 10" id="KW-0328">Glycosyltransferase</keyword>
<dbReference type="InterPro" id="IPR017853">
    <property type="entry name" value="GH"/>
</dbReference>
<dbReference type="SMART" id="SM00642">
    <property type="entry name" value="Aamy"/>
    <property type="match status" value="1"/>
</dbReference>
<dbReference type="PANTHER" id="PTHR32438:SF5">
    <property type="entry name" value="4-ALPHA-GLUCANOTRANSFERASE DPE1, CHLOROPLASTIC_AMYLOPLASTIC"/>
    <property type="match status" value="1"/>
</dbReference>
<dbReference type="NCBIfam" id="NF011079">
    <property type="entry name" value="PRK14508.1-2"/>
    <property type="match status" value="1"/>
</dbReference>
<sequence>MNPISTYRIQFQKEFSFEQFEQIIPYLKKLGVNTIYASPVFESTPGSTHGYDGLNPHLINPEIGTEEDLRRITAELRESNIQWLQDIVPNHMAFDHRNPWLMDLLEKGTDSEYAAFFDSSFSSDFYKGKIMVPFLGAPISKVLENREIALEYRDEKFVLNYYDAIYPVNSASYSLIFNGENVTDAEDDSIHARVEHINNNSELLQNIIDQQYYELCDWRETDNRINFRRFFTVNGLICLNIQDEAVFNKYHEYISKLCQEKIFQGLRIDHIDGLFDPGTYIERLRKLTGPETYIVAEKILEEGEAIPADWSLQGNSGYDFLGLLNNVFTQSQNEKKFDAFYQKISVHSEPVADQVHEKKAAILFQHMAGELENLYRLFINSELLPSNEIDKHDFKSAIAYFLIYTPVYRYYGNTMPLMEAEVKELKSVLKTIRHKKPQLADAASVLEKIFCSEITQDQEYNERALYFYQRCMQFTGPLMAKGVEDTLMYTYNRFIGHNEVGDYPGAFGIPTEDFHKAMRERQSQWPLSINGSSTHDTKRGEDVRARLNVLTDIPDRWIKKVDKWMKINDALKVTSRPETNDEYLIYQTILGAYPMPGQDPDNFPNRLQEYLSKALREAKVQTSWSEPNEQYEEATRSFALALLDQNGEFWKSFKKFHTEVADLGIINSLSQLILKFTCPGVPDIYQGCELWDLSLVDPDNRRPVDFSRRADILEEISKIGTEKIGELWNKRYSAEIKLWLTHELLQLRTGSQELFEKGAYIPLTVKGKYKNNILAFARRHKDEWVITAVPLHIAEVCEEQACEAVNIDWRKTRLLLPPSAPAEWQDPFRNTSGLTKGEVMISDIFQTVPLAVIKLIKKANPRSAGVLLHISSLPSSYGIGDFGGEAYKFANLLADAKQKYWQILPLNPTEEASMHSPYSSCSSMAGNPLLISPDLLAKEGLLDDDDLQSKGLKSKNKVDFPAVQKLKKSLLHKAFIRFTHEGLNTADFDSFCEKEEEWLHDFALYTTLKKEFENLPWYKWPEEYRLRDDTTLRNFAESREASLQEVKWVQFIFSKQWHSLKAYCNELNIRLFGDMPFYISYDSADVWAQRDIFSLDESGEMTGVAGVPPDYFNADGQLWGMPVFRWEELKKQEYKWWIDRIRKNIELFDIVRFDHFRAFASYWEVPANEETARNGEWKPGPGKHFFETVERILGKQRFVAEDLGDIDQPVYDLRDTFDLPGMKVLQFAFGDDMPESLNIPHLYEKNFFVYTGTHDNNTTTGWFNDDADDATKKNLKGYLGRKVTSKNVHQELARLAFSSVAQTVILPVQDIIGLDSEARMNKPATVEGNWNWRLLPGELSSSHIDKLKKWTIKFGRA</sequence>
<dbReference type="GO" id="GO:0005975">
    <property type="term" value="P:carbohydrate metabolic process"/>
    <property type="evidence" value="ECO:0007669"/>
    <property type="project" value="InterPro"/>
</dbReference>
<dbReference type="NCBIfam" id="TIGR00217">
    <property type="entry name" value="malQ"/>
    <property type="match status" value="1"/>
</dbReference>
<dbReference type="NCBIfam" id="NF011080">
    <property type="entry name" value="PRK14508.1-3"/>
    <property type="match status" value="1"/>
</dbReference>
<dbReference type="SUPFAM" id="SSF51445">
    <property type="entry name" value="(Trans)glycosidases"/>
    <property type="match status" value="2"/>
</dbReference>
<comment type="catalytic activity">
    <reaction evidence="1 10">
        <text>Transfers a segment of a (1-&gt;4)-alpha-D-glucan to a new position in an acceptor, which may be glucose or a (1-&gt;4)-alpha-D-glucan.</text>
        <dbReference type="EC" id="2.4.1.25"/>
    </reaction>
</comment>
<evidence type="ECO:0000256" key="6">
    <source>
        <dbReference type="ARBA" id="ARBA00022679"/>
    </source>
</evidence>
<dbReference type="GO" id="GO:0004134">
    <property type="term" value="F:4-alpha-glucanotransferase activity"/>
    <property type="evidence" value="ECO:0007669"/>
    <property type="project" value="UniProtKB-EC"/>
</dbReference>
<dbReference type="Gene3D" id="1.10.10.470">
    <property type="entry name" value="Maltooligosyl trehalose synthase, domain 4"/>
    <property type="match status" value="1"/>
</dbReference>
<dbReference type="PANTHER" id="PTHR32438">
    <property type="entry name" value="4-ALPHA-GLUCANOTRANSFERASE DPE1, CHLOROPLASTIC/AMYLOPLASTIC"/>
    <property type="match status" value="1"/>
</dbReference>
<dbReference type="Gene3D" id="3.30.1590.10">
    <property type="entry name" value="Maltooligosyl trehalose synthase, domain 2"/>
    <property type="match status" value="1"/>
</dbReference>
<accession>A0A2T0U8V4</accession>
<evidence type="ECO:0000256" key="10">
    <source>
        <dbReference type="RuleBase" id="RU361207"/>
    </source>
</evidence>
<proteinExistence type="inferred from homology"/>
<evidence type="ECO:0000256" key="3">
    <source>
        <dbReference type="ARBA" id="ARBA00012560"/>
    </source>
</evidence>
<dbReference type="InterPro" id="IPR012767">
    <property type="entry name" value="Trehalose_TreY"/>
</dbReference>
<evidence type="ECO:0000256" key="8">
    <source>
        <dbReference type="ARBA" id="ARBA00031423"/>
    </source>
</evidence>
<dbReference type="Gene3D" id="3.20.20.80">
    <property type="entry name" value="Glycosidases"/>
    <property type="match status" value="3"/>
</dbReference>
<dbReference type="Proteomes" id="UP000238034">
    <property type="component" value="Unassembled WGS sequence"/>
</dbReference>
<evidence type="ECO:0000313" key="12">
    <source>
        <dbReference type="EMBL" id="PRY54356.1"/>
    </source>
</evidence>
<keyword evidence="7 10" id="KW-0119">Carbohydrate metabolism</keyword>
<evidence type="ECO:0000256" key="7">
    <source>
        <dbReference type="ARBA" id="ARBA00023277"/>
    </source>
</evidence>
<organism evidence="12 13">
    <name type="scientific">Arcticibacter pallidicorallinus</name>
    <dbReference type="NCBI Taxonomy" id="1259464"/>
    <lineage>
        <taxon>Bacteria</taxon>
        <taxon>Pseudomonadati</taxon>
        <taxon>Bacteroidota</taxon>
        <taxon>Sphingobacteriia</taxon>
        <taxon>Sphingobacteriales</taxon>
        <taxon>Sphingobacteriaceae</taxon>
        <taxon>Arcticibacter</taxon>
    </lineage>
</organism>
<keyword evidence="13" id="KW-1185">Reference proteome</keyword>
<evidence type="ECO:0000256" key="5">
    <source>
        <dbReference type="ARBA" id="ARBA00022676"/>
    </source>
</evidence>
<gene>
    <name evidence="12" type="ORF">B0I27_102122</name>
</gene>
<dbReference type="InterPro" id="IPR013797">
    <property type="entry name" value="Maltooligo_trehalose_synth_4"/>
</dbReference>
<dbReference type="NCBIfam" id="TIGR02401">
    <property type="entry name" value="trehalose_TreY"/>
    <property type="match status" value="1"/>
</dbReference>
<evidence type="ECO:0000256" key="1">
    <source>
        <dbReference type="ARBA" id="ARBA00000439"/>
    </source>
</evidence>
<evidence type="ECO:0000259" key="11">
    <source>
        <dbReference type="SMART" id="SM00642"/>
    </source>
</evidence>
<dbReference type="CDD" id="cd11336">
    <property type="entry name" value="AmyAc_MTSase"/>
    <property type="match status" value="1"/>
</dbReference>
<feature type="domain" description="Glycosyl hydrolase family 13 catalytic" evidence="11">
    <location>
        <begin position="16"/>
        <end position="433"/>
    </location>
</feature>
<name>A0A2T0U8V4_9SPHI</name>
<evidence type="ECO:0000313" key="13">
    <source>
        <dbReference type="Proteomes" id="UP000238034"/>
    </source>
</evidence>
<dbReference type="EMBL" id="PVTH01000002">
    <property type="protein sequence ID" value="PRY54356.1"/>
    <property type="molecule type" value="Genomic_DNA"/>
</dbReference>
<dbReference type="Gene3D" id="3.30.750.90">
    <property type="match status" value="1"/>
</dbReference>
<protein>
    <recommendedName>
        <fullName evidence="4 10">4-alpha-glucanotransferase</fullName>
        <ecNumber evidence="3 10">2.4.1.25</ecNumber>
    </recommendedName>
    <alternativeName>
        <fullName evidence="8 10">Amylomaltase</fullName>
    </alternativeName>
    <alternativeName>
        <fullName evidence="9 10">Disproportionating enzyme</fullName>
    </alternativeName>
</protein>
<evidence type="ECO:0000256" key="2">
    <source>
        <dbReference type="ARBA" id="ARBA00005684"/>
    </source>
</evidence>
<dbReference type="InterPro" id="IPR003385">
    <property type="entry name" value="Glyco_hydro_77"/>
</dbReference>
<dbReference type="EC" id="2.4.1.25" evidence="3 10"/>
<comment type="similarity">
    <text evidence="2 10">Belongs to the disproportionating enzyme family.</text>
</comment>
<dbReference type="RefSeq" id="WP_106291491.1">
    <property type="nucleotide sequence ID" value="NZ_PVTH01000002.1"/>
</dbReference>
<evidence type="ECO:0000256" key="4">
    <source>
        <dbReference type="ARBA" id="ARBA00020295"/>
    </source>
</evidence>
<dbReference type="Pfam" id="PF02446">
    <property type="entry name" value="Glyco_hydro_77"/>
    <property type="match status" value="1"/>
</dbReference>
<keyword evidence="6 10" id="KW-0808">Transferase</keyword>